<accession>A0A4U6XF90</accession>
<sequence>MSTSSQSHVAAITQTVNALLLRTFALLQTPLSVLTLHRALNSADQALATASHFHRFDLEARAHLYRGHVLRAWGRWRAAHAAYVRAASARGLGFSDADIRSLTRDCIEMIRFEDAREEKLRRARRAAKQFKQGTKVVRFSDEQRSHAVVQDHSNDNGSTRSGASADEKYLILDSNGEVVGNGDKNDDKPVSSGFGGDVSSTTGPETPHFPDNGAGPAPEPGNGQSKISPTGKEATEENAAGCTKQNTDNLPLQKDRQEDAHAGLDRMTASQSENYSAWYPPGCASSLQSALTDDITASFPQPGAGREDFGSHEHPGNSGIVSDAEIISPLSLNHSPGAGARRTLGLRGGGGGSRPSSEETSPEDPAFGFGRRNAGLTGFPVLASQADPNPLSPISHPAGALGTGGQRGGIGRPRRVASGSRWGGEESASVETADGPAFGAQRRRQGDAEEPGGQGGGQGDGYELSEDPWPRQADASSTTTIQTPVPTRPARIDSWMSPGYAPEPLMSNPPYPSSNPSHQQQQQQQQSQSSSPQTAIPIANQSPFRPASALLVYQNEPPRAGRGFDNRRARAPPPGSSARTHLFVRPQVLPRGIAEHEEIIAAYNKAFDATPETTKMMLLGARHRYPDYARDEAALYRKLEFEAETGESMSDEAYYALFDLETANDGMISALLEWMQGRRWVKVPFVNRILHQVCRLMFTSAQEEARLRLRFRRDCDALRDEVEAADENIKMERMENSWQRMDAAVKRLHRLVKENSDDFRARPEVLYYCTMDAEKWGLLSHQFTCLSRTRKDIEEAIRERGQASMEDLGRLELVHTKLAANDGETREYLRLRKEKTQDPKTFLSDHQTLLEEARRIDEEINLEEEVRHASTSKFLEAATRRRSRRGHSAVAMDEEAVTSLPSPSIPVFPSPQMLDSRELQQQSMPPDPAPISSGNASTGGPVESGFDVFRPFRPNLANPVTPGPPGPSRGPDDPPAPERRPNFSDAGHDAELAGPREACARCQMLAQEIEAKQDEINKGRRVNEVRLGEIKQLKKAIKAVGNMDMEEAFKQLDVYQEMVRTEMRQALEFAMPALERHGRLAYDHTNALETSLCYWQSGGSTEDVLAELKPMIQSVKRLANAFDDLRSQVAGQLKQIDAKKEDRLSLLDENARLKRLVRTLETKAEGSKPQAMQSLQSCTNTGLNLARTTDEKLLAENAHLKKQVQDCQKRISDLRGADKFQGVGTDAREESVGNPREKEAEVIELEARNKDLEDQLGDARLEVEVLRKTNEKRAEAKNQEKHDEDLQAEAKAEAAKWKLAPRPNVYDDPDSGSQRSDKITRLRVVMLDALSRAGLKPYENFGAEARKALPSLAQSVLWPKKPLATNQTSEEGLMSIWRLATFSRKRKDVVAALERGDVNTASDLLDHLQAWDKEMGSWQKEDQEAEVLRTINLLGSYTNLELGKVEGFGPVSSKRRDAAKTLLDKAVSLGGKETQASWNHLREYLGDRLQNGEEEQPVCECKYKPRICPKHQREGGGRYHNLVEVDDPQQAEMELAQEAINSLRDHAVVM</sequence>
<protein>
    <submittedName>
        <fullName evidence="3">Uncharacterized protein</fullName>
    </submittedName>
</protein>
<evidence type="ECO:0000256" key="1">
    <source>
        <dbReference type="SAM" id="Coils"/>
    </source>
</evidence>
<feature type="region of interest" description="Disordered" evidence="2">
    <location>
        <begin position="133"/>
        <end position="253"/>
    </location>
</feature>
<organism evidence="3 4">
    <name type="scientific">Colletotrichum tanaceti</name>
    <dbReference type="NCBI Taxonomy" id="1306861"/>
    <lineage>
        <taxon>Eukaryota</taxon>
        <taxon>Fungi</taxon>
        <taxon>Dikarya</taxon>
        <taxon>Ascomycota</taxon>
        <taxon>Pezizomycotina</taxon>
        <taxon>Sordariomycetes</taxon>
        <taxon>Hypocreomycetidae</taxon>
        <taxon>Glomerellales</taxon>
        <taxon>Glomerellaceae</taxon>
        <taxon>Colletotrichum</taxon>
        <taxon>Colletotrichum destructivum species complex</taxon>
    </lineage>
</organism>
<feature type="compositionally biased region" description="Basic and acidic residues" evidence="2">
    <location>
        <begin position="1272"/>
        <end position="1296"/>
    </location>
</feature>
<comment type="caution">
    <text evidence="3">The sequence shown here is derived from an EMBL/GenBank/DDBJ whole genome shotgun (WGS) entry which is preliminary data.</text>
</comment>
<feature type="region of interest" description="Disordered" evidence="2">
    <location>
        <begin position="557"/>
        <end position="579"/>
    </location>
</feature>
<keyword evidence="4" id="KW-1185">Reference proteome</keyword>
<feature type="coiled-coil region" evidence="1">
    <location>
        <begin position="708"/>
        <end position="735"/>
    </location>
</feature>
<dbReference type="Proteomes" id="UP000310108">
    <property type="component" value="Unassembled WGS sequence"/>
</dbReference>
<evidence type="ECO:0000313" key="3">
    <source>
        <dbReference type="EMBL" id="TKW54103.1"/>
    </source>
</evidence>
<feature type="compositionally biased region" description="Basic and acidic residues" evidence="2">
    <location>
        <begin position="970"/>
        <end position="990"/>
    </location>
</feature>
<feature type="compositionally biased region" description="Polar residues" evidence="2">
    <location>
        <begin position="474"/>
        <end position="485"/>
    </location>
</feature>
<dbReference type="EMBL" id="PJEX01000155">
    <property type="protein sequence ID" value="TKW54103.1"/>
    <property type="molecule type" value="Genomic_DNA"/>
</dbReference>
<feature type="compositionally biased region" description="Low complexity" evidence="2">
    <location>
        <begin position="514"/>
        <end position="533"/>
    </location>
</feature>
<feature type="compositionally biased region" description="Low complexity" evidence="2">
    <location>
        <begin position="210"/>
        <end position="223"/>
    </location>
</feature>
<reference evidence="3 4" key="1">
    <citation type="journal article" date="2019" name="PLoS ONE">
        <title>Comparative genome analysis indicates high evolutionary potential of pathogenicity genes in Colletotrichum tanaceti.</title>
        <authorList>
            <person name="Lelwala R.V."/>
            <person name="Korhonen P.K."/>
            <person name="Young N.D."/>
            <person name="Scott J.B."/>
            <person name="Ades P.A."/>
            <person name="Gasser R.B."/>
            <person name="Taylor P.W.J."/>
        </authorList>
    </citation>
    <scope>NUCLEOTIDE SEQUENCE [LARGE SCALE GENOMIC DNA]</scope>
    <source>
        <strain evidence="3">BRIP57314</strain>
    </source>
</reference>
<evidence type="ECO:0000256" key="2">
    <source>
        <dbReference type="SAM" id="MobiDB-lite"/>
    </source>
</evidence>
<keyword evidence="1" id="KW-0175">Coiled coil</keyword>
<feature type="compositionally biased region" description="Low complexity" evidence="2">
    <location>
        <begin position="336"/>
        <end position="345"/>
    </location>
</feature>
<gene>
    <name evidence="3" type="ORF">CTA1_7338</name>
</gene>
<feature type="region of interest" description="Disordered" evidence="2">
    <location>
        <begin position="295"/>
        <end position="539"/>
    </location>
</feature>
<feature type="coiled-coil region" evidence="1">
    <location>
        <begin position="1197"/>
        <end position="1269"/>
    </location>
</feature>
<feature type="compositionally biased region" description="Basic and acidic residues" evidence="2">
    <location>
        <begin position="305"/>
        <end position="315"/>
    </location>
</feature>
<feature type="region of interest" description="Disordered" evidence="2">
    <location>
        <begin position="877"/>
        <end position="990"/>
    </location>
</feature>
<name>A0A4U6XF90_9PEZI</name>
<proteinExistence type="predicted"/>
<evidence type="ECO:0000313" key="4">
    <source>
        <dbReference type="Proteomes" id="UP000310108"/>
    </source>
</evidence>
<feature type="compositionally biased region" description="Gly residues" evidence="2">
    <location>
        <begin position="401"/>
        <end position="411"/>
    </location>
</feature>
<feature type="region of interest" description="Disordered" evidence="2">
    <location>
        <begin position="1272"/>
        <end position="1315"/>
    </location>
</feature>